<keyword evidence="2 5" id="KW-0812">Transmembrane</keyword>
<gene>
    <name evidence="6" type="ORF">EDF85_0728</name>
</gene>
<keyword evidence="3 5" id="KW-1133">Transmembrane helix</keyword>
<feature type="transmembrane region" description="Helical" evidence="5">
    <location>
        <begin position="36"/>
        <end position="56"/>
    </location>
</feature>
<name>A0A9X8EJ95_PSEPU</name>
<dbReference type="Pfam" id="PF04172">
    <property type="entry name" value="LrgB"/>
    <property type="match status" value="1"/>
</dbReference>
<feature type="transmembrane region" description="Helical" evidence="5">
    <location>
        <begin position="140"/>
        <end position="170"/>
    </location>
</feature>
<evidence type="ECO:0000256" key="5">
    <source>
        <dbReference type="SAM" id="Phobius"/>
    </source>
</evidence>
<reference evidence="6 7" key="1">
    <citation type="submission" date="2018-11" db="EMBL/GenBank/DDBJ databases">
        <title>Genomic analyses of the natural microbiome of Caenorhabditis elegans.</title>
        <authorList>
            <person name="Samuel B."/>
        </authorList>
    </citation>
    <scope>NUCLEOTIDE SEQUENCE [LARGE SCALE GENOMIC DNA]</scope>
    <source>
        <strain evidence="6 7">BIGb0473</strain>
    </source>
</reference>
<dbReference type="AlphaFoldDB" id="A0A9X8EJ95"/>
<evidence type="ECO:0000313" key="6">
    <source>
        <dbReference type="EMBL" id="ROQ52978.1"/>
    </source>
</evidence>
<dbReference type="Proteomes" id="UP000269115">
    <property type="component" value="Unassembled WGS sequence"/>
</dbReference>
<dbReference type="PANTHER" id="PTHR30249">
    <property type="entry name" value="PUTATIVE SEROTONIN TRANSPORTER"/>
    <property type="match status" value="1"/>
</dbReference>
<dbReference type="InterPro" id="IPR007300">
    <property type="entry name" value="CidB/LrgB"/>
</dbReference>
<feature type="transmembrane region" description="Helical" evidence="5">
    <location>
        <begin position="62"/>
        <end position="83"/>
    </location>
</feature>
<evidence type="ECO:0000256" key="2">
    <source>
        <dbReference type="ARBA" id="ARBA00022692"/>
    </source>
</evidence>
<keyword evidence="6" id="KW-0378">Hydrolase</keyword>
<comment type="subcellular location">
    <subcellularLocation>
        <location evidence="1">Membrane</location>
        <topology evidence="1">Multi-pass membrane protein</topology>
    </subcellularLocation>
</comment>
<keyword evidence="4 5" id="KW-0472">Membrane</keyword>
<dbReference type="PANTHER" id="PTHR30249:SF0">
    <property type="entry name" value="PLASTIDAL GLYCOLATE_GLYCERATE TRANSLOCATOR 1, CHLOROPLASTIC"/>
    <property type="match status" value="1"/>
</dbReference>
<accession>A0A9X8EJ95</accession>
<dbReference type="GO" id="GO:0016787">
    <property type="term" value="F:hydrolase activity"/>
    <property type="evidence" value="ECO:0007669"/>
    <property type="project" value="UniProtKB-KW"/>
</dbReference>
<feature type="transmembrane region" description="Helical" evidence="5">
    <location>
        <begin position="95"/>
        <end position="120"/>
    </location>
</feature>
<dbReference type="GO" id="GO:0016020">
    <property type="term" value="C:membrane"/>
    <property type="evidence" value="ECO:0007669"/>
    <property type="project" value="UniProtKB-SubCell"/>
</dbReference>
<evidence type="ECO:0000256" key="3">
    <source>
        <dbReference type="ARBA" id="ARBA00022989"/>
    </source>
</evidence>
<feature type="transmembrane region" description="Helical" evidence="5">
    <location>
        <begin position="210"/>
        <end position="235"/>
    </location>
</feature>
<proteinExistence type="predicted"/>
<evidence type="ECO:0000256" key="1">
    <source>
        <dbReference type="ARBA" id="ARBA00004141"/>
    </source>
</evidence>
<comment type="caution">
    <text evidence="6">The sequence shown here is derived from an EMBL/GenBank/DDBJ whole genome shotgun (WGS) entry which is preliminary data.</text>
</comment>
<feature type="transmembrane region" description="Helical" evidence="5">
    <location>
        <begin position="6"/>
        <end position="24"/>
    </location>
</feature>
<organism evidence="6 7">
    <name type="scientific">Pseudomonas putida</name>
    <name type="common">Arthrobacter siderocapsulatus</name>
    <dbReference type="NCBI Taxonomy" id="303"/>
    <lineage>
        <taxon>Bacteria</taxon>
        <taxon>Pseudomonadati</taxon>
        <taxon>Pseudomonadota</taxon>
        <taxon>Gammaproteobacteria</taxon>
        <taxon>Pseudomonadales</taxon>
        <taxon>Pseudomonadaceae</taxon>
        <taxon>Pseudomonas</taxon>
    </lineage>
</organism>
<evidence type="ECO:0000256" key="4">
    <source>
        <dbReference type="ARBA" id="ARBA00023136"/>
    </source>
</evidence>
<evidence type="ECO:0000313" key="7">
    <source>
        <dbReference type="Proteomes" id="UP000269115"/>
    </source>
</evidence>
<dbReference type="EMBL" id="RJUR01000011">
    <property type="protein sequence ID" value="ROQ52978.1"/>
    <property type="molecule type" value="Genomic_DNA"/>
</dbReference>
<protein>
    <submittedName>
        <fullName evidence="6">Murein hydrolase (TIGR00659 family)</fullName>
    </submittedName>
</protein>
<sequence length="236" mass="24271">MMPGVLSTAVQHPLFGVGLTLLAFQGALKISQRTRLVMLQPVLVSAALIVAVLLLAGVEYPVYQASTSMISLLLGPATVALAIPLYQNLRRIRQLCWPILITLCVAGTLTTLLVVVLGQLFGLDRQLLMTLAPKSVTSPIAMLVAAQTGGIAALAAVFVLITGVLGAVLGPSLLGLLGIRHPAAVGMALGMTAHAVGTARALEIGREQGAFAALAMSLMGIATALLLPMLVGWLAG</sequence>